<proteinExistence type="predicted"/>
<reference evidence="1 2" key="1">
    <citation type="submission" date="2021-06" db="EMBL/GenBank/DDBJ databases">
        <authorList>
            <person name="Palmer J.M."/>
        </authorList>
    </citation>
    <scope>NUCLEOTIDE SEQUENCE [LARGE SCALE GENOMIC DNA]</scope>
    <source>
        <strain evidence="1 2">AS_MEX2019</strain>
        <tissue evidence="1">Muscle</tissue>
    </source>
</reference>
<dbReference type="EMBL" id="JAHRIP010028527">
    <property type="protein sequence ID" value="MEQ2290779.1"/>
    <property type="molecule type" value="Genomic_DNA"/>
</dbReference>
<accession>A0ABV0YAV9</accession>
<evidence type="ECO:0000313" key="2">
    <source>
        <dbReference type="Proteomes" id="UP001469553"/>
    </source>
</evidence>
<comment type="caution">
    <text evidence="1">The sequence shown here is derived from an EMBL/GenBank/DDBJ whole genome shotgun (WGS) entry which is preliminary data.</text>
</comment>
<evidence type="ECO:0008006" key="3">
    <source>
        <dbReference type="Google" id="ProtNLM"/>
    </source>
</evidence>
<sequence>MFTGTEAGLKAPAVMAPPPSTPKHTYRLCLEERSECANFDSLCMFTLESQSITCSYEEHIDWLQDQAGLISTVHKNCFQGHGQNGVKGKYTKRIPPKCL</sequence>
<name>A0ABV0YAV9_9TELE</name>
<organism evidence="1 2">
    <name type="scientific">Ameca splendens</name>
    <dbReference type="NCBI Taxonomy" id="208324"/>
    <lineage>
        <taxon>Eukaryota</taxon>
        <taxon>Metazoa</taxon>
        <taxon>Chordata</taxon>
        <taxon>Craniata</taxon>
        <taxon>Vertebrata</taxon>
        <taxon>Euteleostomi</taxon>
        <taxon>Actinopterygii</taxon>
        <taxon>Neopterygii</taxon>
        <taxon>Teleostei</taxon>
        <taxon>Neoteleostei</taxon>
        <taxon>Acanthomorphata</taxon>
        <taxon>Ovalentaria</taxon>
        <taxon>Atherinomorphae</taxon>
        <taxon>Cyprinodontiformes</taxon>
        <taxon>Goodeidae</taxon>
        <taxon>Ameca</taxon>
    </lineage>
</organism>
<evidence type="ECO:0000313" key="1">
    <source>
        <dbReference type="EMBL" id="MEQ2290779.1"/>
    </source>
</evidence>
<gene>
    <name evidence="1" type="ORF">AMECASPLE_006470</name>
</gene>
<protein>
    <recommendedName>
        <fullName evidence="3">MAM domain-containing protein</fullName>
    </recommendedName>
</protein>
<dbReference type="Proteomes" id="UP001469553">
    <property type="component" value="Unassembled WGS sequence"/>
</dbReference>
<keyword evidence="2" id="KW-1185">Reference proteome</keyword>